<evidence type="ECO:0000256" key="6">
    <source>
        <dbReference type="HAMAP-Rule" id="MF_00362"/>
    </source>
</evidence>
<dbReference type="GO" id="GO:0006412">
    <property type="term" value="P:translation"/>
    <property type="evidence" value="ECO:0007669"/>
    <property type="project" value="UniProtKB-UniRule"/>
</dbReference>
<keyword evidence="4 6" id="KW-0687">Ribonucleoprotein</keyword>
<comment type="function">
    <text evidence="1 6">Forms part of the ribosomal stalk, playing a central role in the interaction of the ribosome with GTP-bound translation factors.</text>
</comment>
<evidence type="ECO:0000256" key="3">
    <source>
        <dbReference type="ARBA" id="ARBA00022980"/>
    </source>
</evidence>
<evidence type="ECO:0000256" key="1">
    <source>
        <dbReference type="ARBA" id="ARBA00002633"/>
    </source>
</evidence>
<comment type="subunit">
    <text evidence="6">Part of the ribosomal stalk of the 50S ribosomal subunit. The N-terminus interacts with L11 and the large rRNA to form the base of the stalk. The C-terminus forms an elongated spine to which L12 dimers bind in a sequential fashion forming a multimeric L10(L12)X complex.</text>
</comment>
<dbReference type="STRING" id="1297742.A176_003936"/>
<dbReference type="PATRIC" id="fig|1297742.4.peg.3977"/>
<dbReference type="AlphaFoldDB" id="A0A0H4WW42"/>
<organism evidence="7 8">
    <name type="scientific">Pseudomyxococcus hansupus</name>
    <dbReference type="NCBI Taxonomy" id="1297742"/>
    <lineage>
        <taxon>Bacteria</taxon>
        <taxon>Pseudomonadati</taxon>
        <taxon>Myxococcota</taxon>
        <taxon>Myxococcia</taxon>
        <taxon>Myxococcales</taxon>
        <taxon>Cystobacterineae</taxon>
        <taxon>Myxococcaceae</taxon>
        <taxon>Pseudomyxococcus</taxon>
    </lineage>
</organism>
<dbReference type="KEGG" id="mym:A176_003936"/>
<proteinExistence type="inferred from homology"/>
<protein>
    <recommendedName>
        <fullName evidence="5 6">Large ribosomal subunit protein uL10</fullName>
    </recommendedName>
</protein>
<evidence type="ECO:0000313" key="8">
    <source>
        <dbReference type="Proteomes" id="UP000009026"/>
    </source>
</evidence>
<comment type="similarity">
    <text evidence="2 6">Belongs to the universal ribosomal protein uL10 family.</text>
</comment>
<dbReference type="HAMAP" id="MF_00362">
    <property type="entry name" value="Ribosomal_uL10"/>
    <property type="match status" value="1"/>
</dbReference>
<evidence type="ECO:0000313" key="7">
    <source>
        <dbReference type="EMBL" id="AKQ67024.1"/>
    </source>
</evidence>
<evidence type="ECO:0000256" key="2">
    <source>
        <dbReference type="ARBA" id="ARBA00008889"/>
    </source>
</evidence>
<dbReference type="Gene3D" id="6.10.250.290">
    <property type="match status" value="1"/>
</dbReference>
<dbReference type="Proteomes" id="UP000009026">
    <property type="component" value="Chromosome"/>
</dbReference>
<dbReference type="CDD" id="cd05797">
    <property type="entry name" value="Ribosomal_L10"/>
    <property type="match status" value="1"/>
</dbReference>
<dbReference type="SUPFAM" id="SSF160369">
    <property type="entry name" value="Ribosomal protein L10-like"/>
    <property type="match status" value="1"/>
</dbReference>
<dbReference type="EMBL" id="CP012109">
    <property type="protein sequence ID" value="AKQ67024.1"/>
    <property type="molecule type" value="Genomic_DNA"/>
</dbReference>
<evidence type="ECO:0000256" key="4">
    <source>
        <dbReference type="ARBA" id="ARBA00023274"/>
    </source>
</evidence>
<sequence length="173" mass="18743">MLKSEKEEMIKELHEKFSRTTSAVVAEFTKVDVETVTKLRKKFREGNVEYKVIKNTLARRAAQGTSVSVIADDFTGPVALCISYGDVVAPAKILVEFTKDIEDKIKIRTAVVEGRKVDVAGVKALAKLPGLPELRAQLLGVISQPASKLVRTIAAPGSQLARVIQANADKAQG</sequence>
<keyword evidence="6" id="KW-0694">RNA-binding</keyword>
<dbReference type="Gene3D" id="3.30.70.1730">
    <property type="match status" value="1"/>
</dbReference>
<dbReference type="PANTHER" id="PTHR11560">
    <property type="entry name" value="39S RIBOSOMAL PROTEIN L10, MITOCHONDRIAL"/>
    <property type="match status" value="1"/>
</dbReference>
<accession>A0A0H4WW42</accession>
<dbReference type="OrthoDB" id="3186107at2"/>
<dbReference type="RefSeq" id="WP_002640698.1">
    <property type="nucleotide sequence ID" value="NZ_CP012109.1"/>
</dbReference>
<dbReference type="NCBIfam" id="NF000955">
    <property type="entry name" value="PRK00099.1-1"/>
    <property type="match status" value="1"/>
</dbReference>
<dbReference type="InterPro" id="IPR047865">
    <property type="entry name" value="Ribosomal_uL10_bac_type"/>
</dbReference>
<gene>
    <name evidence="6" type="primary">rplJ</name>
    <name evidence="7" type="ORF">A176_003936</name>
</gene>
<dbReference type="GO" id="GO:0005840">
    <property type="term" value="C:ribosome"/>
    <property type="evidence" value="ECO:0007669"/>
    <property type="project" value="UniProtKB-KW"/>
</dbReference>
<dbReference type="GO" id="GO:1990904">
    <property type="term" value="C:ribonucleoprotein complex"/>
    <property type="evidence" value="ECO:0007669"/>
    <property type="project" value="UniProtKB-KW"/>
</dbReference>
<reference evidence="7 8" key="1">
    <citation type="journal article" date="2016" name="PLoS ONE">
        <title>Complete Genome Sequence and Comparative Genomics of a Novel Myxobacterium Myxococcus hansupus.</title>
        <authorList>
            <person name="Sharma G."/>
            <person name="Narwani T."/>
            <person name="Subramanian S."/>
        </authorList>
    </citation>
    <scope>NUCLEOTIDE SEQUENCE [LARGE SCALE GENOMIC DNA]</scope>
    <source>
        <strain evidence="8">mixupus</strain>
    </source>
</reference>
<dbReference type="eggNOG" id="COG0244">
    <property type="taxonomic scope" value="Bacteria"/>
</dbReference>
<name>A0A0H4WW42_9BACT</name>
<dbReference type="InterPro" id="IPR022973">
    <property type="entry name" value="Ribosomal_uL10_bac"/>
</dbReference>
<keyword evidence="8" id="KW-1185">Reference proteome</keyword>
<dbReference type="InterPro" id="IPR001790">
    <property type="entry name" value="Ribosomal_uL10"/>
</dbReference>
<evidence type="ECO:0000256" key="5">
    <source>
        <dbReference type="ARBA" id="ARBA00035202"/>
    </source>
</evidence>
<dbReference type="GO" id="GO:0070180">
    <property type="term" value="F:large ribosomal subunit rRNA binding"/>
    <property type="evidence" value="ECO:0007669"/>
    <property type="project" value="UniProtKB-UniRule"/>
</dbReference>
<dbReference type="Pfam" id="PF00466">
    <property type="entry name" value="Ribosomal_L10"/>
    <property type="match status" value="1"/>
</dbReference>
<dbReference type="InterPro" id="IPR043141">
    <property type="entry name" value="Ribosomal_uL10-like_sf"/>
</dbReference>
<keyword evidence="6" id="KW-0699">rRNA-binding</keyword>
<keyword evidence="3 6" id="KW-0689">Ribosomal protein</keyword>